<evidence type="ECO:0000259" key="1">
    <source>
        <dbReference type="Pfam" id="PF00535"/>
    </source>
</evidence>
<keyword evidence="2" id="KW-0808">Transferase</keyword>
<evidence type="ECO:0000313" key="2">
    <source>
        <dbReference type="EMBL" id="PLW84720.1"/>
    </source>
</evidence>
<dbReference type="GO" id="GO:0016758">
    <property type="term" value="F:hexosyltransferase activity"/>
    <property type="evidence" value="ECO:0007669"/>
    <property type="project" value="UniProtKB-ARBA"/>
</dbReference>
<comment type="caution">
    <text evidence="2">The sequence shown here is derived from an EMBL/GenBank/DDBJ whole genome shotgun (WGS) entry which is preliminary data.</text>
</comment>
<dbReference type="KEGG" id="hja:BST95_19400"/>
<dbReference type="Proteomes" id="UP000235162">
    <property type="component" value="Unassembled WGS sequence"/>
</dbReference>
<feature type="domain" description="Glycosyltransferase 2-like" evidence="1">
    <location>
        <begin position="1"/>
        <end position="111"/>
    </location>
</feature>
<dbReference type="PANTHER" id="PTHR22916:SF3">
    <property type="entry name" value="UDP-GLCNAC:BETAGAL BETA-1,3-N-ACETYLGLUCOSAMINYLTRANSFERASE-LIKE PROTEIN 1"/>
    <property type="match status" value="1"/>
</dbReference>
<dbReference type="Pfam" id="PF00535">
    <property type="entry name" value="Glycos_transf_2"/>
    <property type="match status" value="1"/>
</dbReference>
<dbReference type="InterPro" id="IPR029044">
    <property type="entry name" value="Nucleotide-diphossugar_trans"/>
</dbReference>
<accession>A0AAP8SLM3</accession>
<name>A0AAP8SLM3_9GAMM</name>
<dbReference type="EMBL" id="PKUR01000005">
    <property type="protein sequence ID" value="PLW84720.1"/>
    <property type="molecule type" value="Genomic_DNA"/>
</dbReference>
<proteinExistence type="predicted"/>
<protein>
    <submittedName>
        <fullName evidence="2">Family 2 glycosyl transferase</fullName>
    </submittedName>
</protein>
<gene>
    <name evidence="2" type="ORF">C0029_17095</name>
</gene>
<dbReference type="Gene3D" id="3.90.550.10">
    <property type="entry name" value="Spore Coat Polysaccharide Biosynthesis Protein SpsA, Chain A"/>
    <property type="match status" value="1"/>
</dbReference>
<dbReference type="InterPro" id="IPR001173">
    <property type="entry name" value="Glyco_trans_2-like"/>
</dbReference>
<keyword evidence="3" id="KW-1185">Reference proteome</keyword>
<dbReference type="AlphaFoldDB" id="A0AAP8SLM3"/>
<organism evidence="2 3">
    <name type="scientific">Halioglobus japonicus</name>
    <dbReference type="NCBI Taxonomy" id="930805"/>
    <lineage>
        <taxon>Bacteria</taxon>
        <taxon>Pseudomonadati</taxon>
        <taxon>Pseudomonadota</taxon>
        <taxon>Gammaproteobacteria</taxon>
        <taxon>Cellvibrionales</taxon>
        <taxon>Halieaceae</taxon>
        <taxon>Halioglobus</taxon>
    </lineage>
</organism>
<dbReference type="KEGG" id="hja:BST95_19255"/>
<sequence length="317" mass="34865">MATYNGADYLQAQLDSLLVQTRQPDELVVSDDASEDATLDILQAFKSSAPFPVLVSVADTRAGYVGNFSRAMAMASGDLICLADQDDVWFEDKIATLTRLAMVDESTLVVMNDAALVDAGLQGQGLTKLGQLRSAGYDDSAFVTGCCVAVKKTLLDRILPVPAEAKAHDNWVVDIGRGLQALTLCEQTLQYYRRHDSNESQVLSNRISGVGRRHRLGMQLSRSFGAEGRALQHRELAHVQALRTVMDRLVTDSPPGFDTSVEAFSESLSQRLHHLDRRERLRGTLFPLRLIKVLAYYIAGGYRTDNGLKSMVRDCLG</sequence>
<evidence type="ECO:0000313" key="3">
    <source>
        <dbReference type="Proteomes" id="UP000235162"/>
    </source>
</evidence>
<dbReference type="PANTHER" id="PTHR22916">
    <property type="entry name" value="GLYCOSYLTRANSFERASE"/>
    <property type="match status" value="1"/>
</dbReference>
<dbReference type="SUPFAM" id="SSF53448">
    <property type="entry name" value="Nucleotide-diphospho-sugar transferases"/>
    <property type="match status" value="1"/>
</dbReference>
<reference evidence="2 3" key="1">
    <citation type="submission" date="2018-01" db="EMBL/GenBank/DDBJ databases">
        <title>The draft genome sequence of Halioglobus japonicus S1-36.</title>
        <authorList>
            <person name="Du Z.-J."/>
            <person name="Shi M.-J."/>
        </authorList>
    </citation>
    <scope>NUCLEOTIDE SEQUENCE [LARGE SCALE GENOMIC DNA]</scope>
    <source>
        <strain evidence="2 3">S1-36</strain>
    </source>
</reference>